<evidence type="ECO:0000313" key="4">
    <source>
        <dbReference type="Proteomes" id="UP000249757"/>
    </source>
</evidence>
<accession>A0A2W1EVK4</accession>
<proteinExistence type="predicted"/>
<evidence type="ECO:0000313" key="3">
    <source>
        <dbReference type="Proteomes" id="UP000245464"/>
    </source>
</evidence>
<dbReference type="EMBL" id="NQIK02000003">
    <property type="protein sequence ID" value="KAF7573457.1"/>
    <property type="molecule type" value="Genomic_DNA"/>
</dbReference>
<comment type="caution">
    <text evidence="1">The sequence shown here is derived from an EMBL/GenBank/DDBJ whole genome shotgun (WGS) entry which is preliminary data.</text>
</comment>
<reference evidence="2" key="2">
    <citation type="submission" date="2021-05" db="EMBL/GenBank/DDBJ databases">
        <authorList>
            <person name="Moolhuijzen P.M."/>
            <person name="Moffat C.S."/>
        </authorList>
    </citation>
    <scope>NUCLEOTIDE SEQUENCE</scope>
    <source>
        <strain evidence="2">86-124</strain>
    </source>
</reference>
<name>A0A2W1EVK4_9PLEO</name>
<sequence>MPNQSCDFAADPAHPTIAEEILTYHFLATNNDNGADSYLSHIKFRLRTEPVNEIDVETVWKIVNTPEMIDAVIGNIIKFDVLSTQPAGGYIDLFIETEMQQMHERGQNQLIGIWQKHMLSRHFPTAAKLKGLIYCRTQQAYDLVKQKGKELYIRAVFHDFLKKN</sequence>
<reference evidence="1" key="1">
    <citation type="journal article" date="2018" name="BMC Genomics">
        <title>Comparative genomics of the wheat fungal pathogen Pyrenophora tritici-repentis reveals chromosomal variations and genome plasticity.</title>
        <authorList>
            <person name="Moolhuijzen P."/>
            <person name="See P.T."/>
            <person name="Hane J.K."/>
            <person name="Shi G."/>
            <person name="Liu Z."/>
            <person name="Oliver R.P."/>
            <person name="Moffat C.S."/>
        </authorList>
    </citation>
    <scope>NUCLEOTIDE SEQUENCE [LARGE SCALE GENOMIC DNA]</scope>
    <source>
        <strain evidence="1">M4</strain>
    </source>
</reference>
<dbReference type="Proteomes" id="UP000245464">
    <property type="component" value="Chromosome 3"/>
</dbReference>
<reference evidence="2" key="3">
    <citation type="journal article" date="2022" name="bioRxiv">
        <title>A global pangenome for the wheat fungal pathogen Pyrenophora tritici-repentis and prediction of effector protein structural homology.</title>
        <authorList>
            <person name="Moolhuijzen P."/>
            <person name="See P.T."/>
            <person name="Shi G."/>
            <person name="Powell H.R."/>
            <person name="Cockram J."/>
            <person name="Jorgensen L.N."/>
            <person name="Benslimane H."/>
            <person name="Strelkov S.E."/>
            <person name="Turner J."/>
            <person name="Liu Z."/>
            <person name="Moffat C.S."/>
        </authorList>
    </citation>
    <scope>NUCLEOTIDE SEQUENCE</scope>
    <source>
        <strain evidence="2">86-124</strain>
    </source>
</reference>
<evidence type="ECO:0000313" key="2">
    <source>
        <dbReference type="EMBL" id="KAI1516235.1"/>
    </source>
</evidence>
<protein>
    <submittedName>
        <fullName evidence="1">Uncharacterized protein</fullName>
    </submittedName>
</protein>
<organism evidence="1 3">
    <name type="scientific">Pyrenophora tritici-repentis</name>
    <dbReference type="NCBI Taxonomy" id="45151"/>
    <lineage>
        <taxon>Eukaryota</taxon>
        <taxon>Fungi</taxon>
        <taxon>Dikarya</taxon>
        <taxon>Ascomycota</taxon>
        <taxon>Pezizomycotina</taxon>
        <taxon>Dothideomycetes</taxon>
        <taxon>Pleosporomycetidae</taxon>
        <taxon>Pleosporales</taxon>
        <taxon>Pleosporineae</taxon>
        <taxon>Pleosporaceae</taxon>
        <taxon>Pyrenophora</taxon>
    </lineage>
</organism>
<gene>
    <name evidence="2" type="ORF">Ptr86124_004772</name>
    <name evidence="1" type="ORF">PtrM4_083620</name>
</gene>
<keyword evidence="4" id="KW-1185">Reference proteome</keyword>
<dbReference type="AlphaFoldDB" id="A0A2W1EVK4"/>
<dbReference type="EMBL" id="NRDI02000005">
    <property type="protein sequence ID" value="KAI1516235.1"/>
    <property type="molecule type" value="Genomic_DNA"/>
</dbReference>
<reference evidence="4" key="4">
    <citation type="journal article" date="2022" name="Microb. Genom.">
        <title>A global pangenome for the wheat fungal pathogen Pyrenophora tritici-repentis and prediction of effector protein structural homology.</title>
        <authorList>
            <person name="Moolhuijzen P.M."/>
            <person name="See P.T."/>
            <person name="Shi G."/>
            <person name="Powell H.R."/>
            <person name="Cockram J."/>
            <person name="Jorgensen L.N."/>
            <person name="Benslimane H."/>
            <person name="Strelkov S.E."/>
            <person name="Turner J."/>
            <person name="Liu Z."/>
            <person name="Moffat C.S."/>
        </authorList>
    </citation>
    <scope>NUCLEOTIDE SEQUENCE [LARGE SCALE GENOMIC DNA]</scope>
</reference>
<dbReference type="Proteomes" id="UP000249757">
    <property type="component" value="Unassembled WGS sequence"/>
</dbReference>
<evidence type="ECO:0000313" key="1">
    <source>
        <dbReference type="EMBL" id="KAF7573457.1"/>
    </source>
</evidence>